<reference evidence="2 3" key="1">
    <citation type="journal article" date="2014" name="Agronomy (Basel)">
        <title>A Draft Genome Sequence for Ensete ventricosum, the Drought-Tolerant Tree Against Hunger.</title>
        <authorList>
            <person name="Harrison J."/>
            <person name="Moore K.A."/>
            <person name="Paszkiewicz K."/>
            <person name="Jones T."/>
            <person name="Grant M."/>
            <person name="Ambacheew D."/>
            <person name="Muzemil S."/>
            <person name="Studholme D.J."/>
        </authorList>
    </citation>
    <scope>NUCLEOTIDE SEQUENCE [LARGE SCALE GENOMIC DNA]</scope>
</reference>
<gene>
    <name evidence="2" type="ORF">B296_00034449</name>
</gene>
<accession>A0A426X3U4</accession>
<comment type="caution">
    <text evidence="2">The sequence shown here is derived from an EMBL/GenBank/DDBJ whole genome shotgun (WGS) entry which is preliminary data.</text>
</comment>
<evidence type="ECO:0000313" key="3">
    <source>
        <dbReference type="Proteomes" id="UP000287651"/>
    </source>
</evidence>
<dbReference type="EMBL" id="AMZH03027426">
    <property type="protein sequence ID" value="RRT34152.1"/>
    <property type="molecule type" value="Genomic_DNA"/>
</dbReference>
<protein>
    <submittedName>
        <fullName evidence="2">Uncharacterized protein</fullName>
    </submittedName>
</protein>
<evidence type="ECO:0000313" key="2">
    <source>
        <dbReference type="EMBL" id="RRT34152.1"/>
    </source>
</evidence>
<dbReference type="AlphaFoldDB" id="A0A426X3U4"/>
<evidence type="ECO:0000256" key="1">
    <source>
        <dbReference type="SAM" id="MobiDB-lite"/>
    </source>
</evidence>
<sequence length="267" mass="30589">MRRALLLLTVGFATRRRSAPSQQEVAWHMRALHGLRGFRRLAPAIRFMLSTKKNNRQFPTENDTCRRIKGIPSDGRNKDEYGWGKNGVCVSAAHSRNDITRAACGLKQEAAAVVKEAISRSWLPAVNEGRNYVLQETVVGELELLERRRQVRQIHIRVYVRLQAVAIVQLVRLLHHKILAEAGRHRRRRRRREQVCAPPSDCCGAFVSMFPFVGGDHDSWILIRSLHPLLHRALLRRATIVAPAAQKTRASSPRSDRFEKQKKMYVD</sequence>
<organism evidence="2 3">
    <name type="scientific">Ensete ventricosum</name>
    <name type="common">Abyssinian banana</name>
    <name type="synonym">Musa ensete</name>
    <dbReference type="NCBI Taxonomy" id="4639"/>
    <lineage>
        <taxon>Eukaryota</taxon>
        <taxon>Viridiplantae</taxon>
        <taxon>Streptophyta</taxon>
        <taxon>Embryophyta</taxon>
        <taxon>Tracheophyta</taxon>
        <taxon>Spermatophyta</taxon>
        <taxon>Magnoliopsida</taxon>
        <taxon>Liliopsida</taxon>
        <taxon>Zingiberales</taxon>
        <taxon>Musaceae</taxon>
        <taxon>Ensete</taxon>
    </lineage>
</organism>
<proteinExistence type="predicted"/>
<name>A0A426X3U4_ENSVE</name>
<feature type="compositionally biased region" description="Basic and acidic residues" evidence="1">
    <location>
        <begin position="254"/>
        <end position="267"/>
    </location>
</feature>
<feature type="region of interest" description="Disordered" evidence="1">
    <location>
        <begin position="245"/>
        <end position="267"/>
    </location>
</feature>
<dbReference type="Proteomes" id="UP000287651">
    <property type="component" value="Unassembled WGS sequence"/>
</dbReference>